<dbReference type="RefSeq" id="WP_213011322.1">
    <property type="nucleotide sequence ID" value="NZ_BOQN01000095.1"/>
</dbReference>
<dbReference type="InterPro" id="IPR018958">
    <property type="entry name" value="Knr4/Smi1-like_dom"/>
</dbReference>
<dbReference type="SMART" id="SM00860">
    <property type="entry name" value="SMI1_KNR4"/>
    <property type="match status" value="1"/>
</dbReference>
<dbReference type="EMBL" id="BOQN01000095">
    <property type="protein sequence ID" value="GIM95621.1"/>
    <property type="molecule type" value="Genomic_DNA"/>
</dbReference>
<reference evidence="2 3" key="1">
    <citation type="submission" date="2021-03" db="EMBL/GenBank/DDBJ databases">
        <title>Whole genome shotgun sequence of Actinoplanes toevensis NBRC 105298.</title>
        <authorList>
            <person name="Komaki H."/>
            <person name="Tamura T."/>
        </authorList>
    </citation>
    <scope>NUCLEOTIDE SEQUENCE [LARGE SCALE GENOMIC DNA]</scope>
    <source>
        <strain evidence="2 3">NBRC 105298</strain>
    </source>
</reference>
<protein>
    <recommendedName>
        <fullName evidence="1">Knr4/Smi1-like domain-containing protein</fullName>
    </recommendedName>
</protein>
<gene>
    <name evidence="2" type="ORF">Ato02nite_074140</name>
</gene>
<name>A0A919TK91_9ACTN</name>
<feature type="domain" description="Knr4/Smi1-like" evidence="1">
    <location>
        <begin position="11"/>
        <end position="139"/>
    </location>
</feature>
<dbReference type="Pfam" id="PF09346">
    <property type="entry name" value="SMI1_KNR4"/>
    <property type="match status" value="1"/>
</dbReference>
<comment type="caution">
    <text evidence="2">The sequence shown here is derived from an EMBL/GenBank/DDBJ whole genome shotgun (WGS) entry which is preliminary data.</text>
</comment>
<evidence type="ECO:0000313" key="3">
    <source>
        <dbReference type="Proteomes" id="UP000677082"/>
    </source>
</evidence>
<evidence type="ECO:0000259" key="1">
    <source>
        <dbReference type="SMART" id="SM00860"/>
    </source>
</evidence>
<dbReference type="Gene3D" id="3.40.1580.10">
    <property type="entry name" value="SMI1/KNR4-like"/>
    <property type="match status" value="1"/>
</dbReference>
<organism evidence="2 3">
    <name type="scientific">Paractinoplanes toevensis</name>
    <dbReference type="NCBI Taxonomy" id="571911"/>
    <lineage>
        <taxon>Bacteria</taxon>
        <taxon>Bacillati</taxon>
        <taxon>Actinomycetota</taxon>
        <taxon>Actinomycetes</taxon>
        <taxon>Micromonosporales</taxon>
        <taxon>Micromonosporaceae</taxon>
        <taxon>Paractinoplanes</taxon>
    </lineage>
</organism>
<sequence>MSVGYLRREAPASEQQIGELEQRLGAPLPDDYRAYLAEQNGGRLASNDQAAKTIFSLGNDQPNYASMNYMLNTYAGRVPPWLLPIVQDEYGNLFGVSLRPEDKGSVWFWDHEEEADEGEPPTEDNIVRKADNWTGFLDSLRPPPVS</sequence>
<accession>A0A919TK91</accession>
<dbReference type="InterPro" id="IPR037883">
    <property type="entry name" value="Knr4/Smi1-like_sf"/>
</dbReference>
<evidence type="ECO:0000313" key="2">
    <source>
        <dbReference type="EMBL" id="GIM95621.1"/>
    </source>
</evidence>
<dbReference type="Proteomes" id="UP000677082">
    <property type="component" value="Unassembled WGS sequence"/>
</dbReference>
<keyword evidence="3" id="KW-1185">Reference proteome</keyword>
<proteinExistence type="predicted"/>
<dbReference type="AlphaFoldDB" id="A0A919TK91"/>
<dbReference type="SUPFAM" id="SSF160631">
    <property type="entry name" value="SMI1/KNR4-like"/>
    <property type="match status" value="1"/>
</dbReference>